<dbReference type="GO" id="GO:0008194">
    <property type="term" value="F:UDP-glycosyltransferase activity"/>
    <property type="evidence" value="ECO:0007669"/>
    <property type="project" value="InterPro"/>
</dbReference>
<dbReference type="PANTHER" id="PTHR48043:SF145">
    <property type="entry name" value="FI06409P-RELATED"/>
    <property type="match status" value="1"/>
</dbReference>
<dbReference type="Gene3D" id="3.40.50.2000">
    <property type="entry name" value="Glycogen Phosphorylase B"/>
    <property type="match status" value="2"/>
</dbReference>
<dbReference type="AlphaFoldDB" id="A0A165GEJ9"/>
<dbReference type="Pfam" id="PF00201">
    <property type="entry name" value="UDPGT"/>
    <property type="match status" value="1"/>
</dbReference>
<dbReference type="OrthoDB" id="5835829at2759"/>
<evidence type="ECO:0000313" key="3">
    <source>
        <dbReference type="EMBL" id="KZF22094.1"/>
    </source>
</evidence>
<dbReference type="InterPro" id="IPR050271">
    <property type="entry name" value="UDP-glycosyltransferase"/>
</dbReference>
<dbReference type="InterPro" id="IPR002213">
    <property type="entry name" value="UDP_glucos_trans"/>
</dbReference>
<protein>
    <submittedName>
        <fullName evidence="3">Glycosyltransferase family 1 protein</fullName>
    </submittedName>
</protein>
<dbReference type="Proteomes" id="UP000076632">
    <property type="component" value="Unassembled WGS sequence"/>
</dbReference>
<evidence type="ECO:0000313" key="4">
    <source>
        <dbReference type="Proteomes" id="UP000076632"/>
    </source>
</evidence>
<keyword evidence="1" id="KW-0328">Glycosyltransferase</keyword>
<dbReference type="RefSeq" id="XP_018187649.1">
    <property type="nucleotide sequence ID" value="XM_018335162.1"/>
</dbReference>
<dbReference type="GeneID" id="28900299"/>
<dbReference type="STRING" id="1328760.A0A165GEJ9"/>
<sequence length="475" mass="53465">MTSEFEVHPPRKILVVVTVGGSTNSAPILEICRILAERGHTIDFATLAAREGLVKPYPFVSAVHIVGRAITAPEDEQLYMRLSQWDNRSYRGRKDYLQCKKFYDSFWPETYRGLKHVVLTTKPNFIFADYQLDAARDVATECCIPLAMLWPQMPWLLAPQSWIPGVPGTQTRCLTSEHASMYDRVFEQTYFLRYAPNLIDLYTWTKKLRRANGVNTMPSLKPHPDHLVFVNSFFGFEPPKPLPPLMLAAGPVLSETWAPLDEASENFLQLKKSVAYVAFGTHVILALNIVEKLLEGLADAMRQGHIDGVNVSSSWLFLEDAPQRALLNHQSVTLFLTHAGPSSANEAIFHGVSMLSMAIYGDQIHNSMRLVEAGVALAINKHSFTASEVTNSIESILTDTDGEFSRNVQRMQRIATVASRRKHVAADLVEEHMYDWELRFEHEWPNDTDVEGLVNGGRGKELGKMHLQTADARMS</sequence>
<dbReference type="CDD" id="cd03784">
    <property type="entry name" value="GT1_Gtf-like"/>
    <property type="match status" value="1"/>
</dbReference>
<keyword evidence="4" id="KW-1185">Reference proteome</keyword>
<keyword evidence="2 3" id="KW-0808">Transferase</keyword>
<evidence type="ECO:0000256" key="1">
    <source>
        <dbReference type="ARBA" id="ARBA00022676"/>
    </source>
</evidence>
<reference evidence="3 4" key="1">
    <citation type="journal article" date="2016" name="Fungal Biol.">
        <title>The genome of Xylona heveae provides a window into fungal endophytism.</title>
        <authorList>
            <person name="Gazis R."/>
            <person name="Kuo A."/>
            <person name="Riley R."/>
            <person name="LaButti K."/>
            <person name="Lipzen A."/>
            <person name="Lin J."/>
            <person name="Amirebrahimi M."/>
            <person name="Hesse C.N."/>
            <person name="Spatafora J.W."/>
            <person name="Henrissat B."/>
            <person name="Hainaut M."/>
            <person name="Grigoriev I.V."/>
            <person name="Hibbett D.S."/>
        </authorList>
    </citation>
    <scope>NUCLEOTIDE SEQUENCE [LARGE SCALE GENOMIC DNA]</scope>
    <source>
        <strain evidence="3 4">TC161</strain>
    </source>
</reference>
<dbReference type="InParanoid" id="A0A165GEJ9"/>
<dbReference type="PANTHER" id="PTHR48043">
    <property type="entry name" value="EG:EG0003.4 PROTEIN-RELATED"/>
    <property type="match status" value="1"/>
</dbReference>
<gene>
    <name evidence="3" type="ORF">L228DRAFT_268588</name>
</gene>
<name>A0A165GEJ9_XYLHT</name>
<accession>A0A165GEJ9</accession>
<dbReference type="SUPFAM" id="SSF53756">
    <property type="entry name" value="UDP-Glycosyltransferase/glycogen phosphorylase"/>
    <property type="match status" value="1"/>
</dbReference>
<dbReference type="OMA" id="HASMYDR"/>
<evidence type="ECO:0000256" key="2">
    <source>
        <dbReference type="ARBA" id="ARBA00022679"/>
    </source>
</evidence>
<proteinExistence type="predicted"/>
<organism evidence="3 4">
    <name type="scientific">Xylona heveae (strain CBS 132557 / TC161)</name>
    <dbReference type="NCBI Taxonomy" id="1328760"/>
    <lineage>
        <taxon>Eukaryota</taxon>
        <taxon>Fungi</taxon>
        <taxon>Dikarya</taxon>
        <taxon>Ascomycota</taxon>
        <taxon>Pezizomycotina</taxon>
        <taxon>Xylonomycetes</taxon>
        <taxon>Xylonales</taxon>
        <taxon>Xylonaceae</taxon>
        <taxon>Xylona</taxon>
    </lineage>
</organism>
<dbReference type="EMBL" id="KV407459">
    <property type="protein sequence ID" value="KZF22094.1"/>
    <property type="molecule type" value="Genomic_DNA"/>
</dbReference>